<keyword evidence="3" id="KW-0050">Antiport</keyword>
<dbReference type="Proteomes" id="UP000217065">
    <property type="component" value="Unassembled WGS sequence"/>
</dbReference>
<dbReference type="Pfam" id="PF03334">
    <property type="entry name" value="PhaG_MnhG_YufB"/>
    <property type="match status" value="1"/>
</dbReference>
<evidence type="ECO:0000256" key="2">
    <source>
        <dbReference type="ARBA" id="ARBA00008404"/>
    </source>
</evidence>
<comment type="subcellular location">
    <subcellularLocation>
        <location evidence="1">Membrane</location>
        <topology evidence="1">Multi-pass membrane protein</topology>
    </subcellularLocation>
</comment>
<sequence>MTEMLINSLIVIFISVGVFFILVTAIGLIRLPDIYSRAHAASKSATLGVMSILIGVFLHFWLIEGNFNPRIILGIVFLFITGPVGGHMMAKAAYFSGVPLAKETVRDDMAPLVDKEATKKEQL</sequence>
<evidence type="ECO:0000256" key="1">
    <source>
        <dbReference type="ARBA" id="ARBA00004141"/>
    </source>
</evidence>
<keyword evidence="3" id="KW-0813">Transport</keyword>
<keyword evidence="4" id="KW-0472">Membrane</keyword>
<dbReference type="NCBIfam" id="NF009314">
    <property type="entry name" value="PRK12674.1-2"/>
    <property type="match status" value="1"/>
</dbReference>
<gene>
    <name evidence="5" type="ORF">CF394_13815</name>
</gene>
<evidence type="ECO:0000256" key="4">
    <source>
        <dbReference type="SAM" id="Phobius"/>
    </source>
</evidence>
<dbReference type="AlphaFoldDB" id="A0A264W0B1"/>
<comment type="caution">
    <text evidence="5">The sequence shown here is derived from an EMBL/GenBank/DDBJ whole genome shotgun (WGS) entry which is preliminary data.</text>
</comment>
<dbReference type="PANTHER" id="PTHR34703">
    <property type="entry name" value="ANTIPORTER SUBUNIT MNHG2-RELATED"/>
    <property type="match status" value="1"/>
</dbReference>
<proteinExistence type="inferred from homology"/>
<dbReference type="PANTHER" id="PTHR34703:SF1">
    <property type="entry name" value="ANTIPORTER SUBUNIT MNHG2-RELATED"/>
    <property type="match status" value="1"/>
</dbReference>
<dbReference type="InterPro" id="IPR005133">
    <property type="entry name" value="PhaG_MnhG_YufB"/>
</dbReference>
<feature type="transmembrane region" description="Helical" evidence="4">
    <location>
        <begin position="67"/>
        <end position="86"/>
    </location>
</feature>
<evidence type="ECO:0000313" key="5">
    <source>
        <dbReference type="EMBL" id="OZS77020.1"/>
    </source>
</evidence>
<reference evidence="5 6" key="1">
    <citation type="submission" date="2017-07" db="EMBL/GenBank/DDBJ databases">
        <title>Tetzosporium hominis gen.nov. sp.nov.</title>
        <authorList>
            <person name="Tetz G."/>
            <person name="Tetz V."/>
        </authorList>
    </citation>
    <scope>NUCLEOTIDE SEQUENCE [LARGE SCALE GENOMIC DNA]</scope>
    <source>
        <strain evidence="5 6">VT-49</strain>
    </source>
</reference>
<keyword evidence="4" id="KW-1133">Transmembrane helix</keyword>
<protein>
    <submittedName>
        <fullName evidence="5">Na+/H+ antiporter subunit G</fullName>
    </submittedName>
</protein>
<dbReference type="RefSeq" id="WP_094944391.1">
    <property type="nucleotide sequence ID" value="NZ_NOKQ01000310.1"/>
</dbReference>
<keyword evidence="6" id="KW-1185">Reference proteome</keyword>
<organism evidence="5 6">
    <name type="scientific">Tetzosporium hominis</name>
    <dbReference type="NCBI Taxonomy" id="2020506"/>
    <lineage>
        <taxon>Bacteria</taxon>
        <taxon>Bacillati</taxon>
        <taxon>Bacillota</taxon>
        <taxon>Bacilli</taxon>
        <taxon>Bacillales</taxon>
        <taxon>Caryophanaceae</taxon>
        <taxon>Tetzosporium</taxon>
    </lineage>
</organism>
<comment type="similarity">
    <text evidence="2">Belongs to the CPA3 antiporters (TC 2.A.63) subunit G family.</text>
</comment>
<dbReference type="OrthoDB" id="9806575at2"/>
<accession>A0A264W0B1</accession>
<dbReference type="GO" id="GO:0015385">
    <property type="term" value="F:sodium:proton antiporter activity"/>
    <property type="evidence" value="ECO:0007669"/>
    <property type="project" value="TreeGrafter"/>
</dbReference>
<dbReference type="GO" id="GO:0016020">
    <property type="term" value="C:membrane"/>
    <property type="evidence" value="ECO:0007669"/>
    <property type="project" value="UniProtKB-SubCell"/>
</dbReference>
<dbReference type="NCBIfam" id="TIGR01300">
    <property type="entry name" value="CPA3_mnhG_phaG"/>
    <property type="match status" value="1"/>
</dbReference>
<name>A0A264W0B1_9BACL</name>
<evidence type="ECO:0000256" key="3">
    <source>
        <dbReference type="ARBA" id="ARBA00022449"/>
    </source>
</evidence>
<feature type="transmembrane region" description="Helical" evidence="4">
    <location>
        <begin position="41"/>
        <end position="61"/>
    </location>
</feature>
<evidence type="ECO:0000313" key="6">
    <source>
        <dbReference type="Proteomes" id="UP000217065"/>
    </source>
</evidence>
<dbReference type="EMBL" id="NOKQ01000310">
    <property type="protein sequence ID" value="OZS77020.1"/>
    <property type="molecule type" value="Genomic_DNA"/>
</dbReference>
<keyword evidence="4" id="KW-0812">Transmembrane</keyword>
<feature type="transmembrane region" description="Helical" evidence="4">
    <location>
        <begin position="6"/>
        <end position="29"/>
    </location>
</feature>